<comment type="caution">
    <text evidence="1">The sequence shown here is derived from an EMBL/GenBank/DDBJ whole genome shotgun (WGS) entry which is preliminary data.</text>
</comment>
<evidence type="ECO:0000313" key="2">
    <source>
        <dbReference type="Proteomes" id="UP000094936"/>
    </source>
</evidence>
<keyword evidence="2" id="KW-1185">Reference proteome</keyword>
<dbReference type="STRING" id="1080227.A8L45_19070"/>
<dbReference type="OrthoDB" id="5880814at2"/>
<name>A0A1C3EC59_9GAMM</name>
<evidence type="ECO:0000313" key="1">
    <source>
        <dbReference type="EMBL" id="ODA30818.1"/>
    </source>
</evidence>
<reference evidence="1 2" key="1">
    <citation type="submission" date="2016-05" db="EMBL/GenBank/DDBJ databases">
        <title>Genomic Taxonomy of the Vibrionaceae.</title>
        <authorList>
            <person name="Gomez-Gil B."/>
            <person name="Enciso-Ibarra J."/>
        </authorList>
    </citation>
    <scope>NUCLEOTIDE SEQUENCE [LARGE SCALE GENOMIC DNA]</scope>
    <source>
        <strain evidence="1 2">CAIM 1920</strain>
    </source>
</reference>
<dbReference type="AlphaFoldDB" id="A0A1C3EC59"/>
<accession>A0A1C3EC59</accession>
<protein>
    <submittedName>
        <fullName evidence="1">Uncharacterized protein</fullName>
    </submittedName>
</protein>
<gene>
    <name evidence="1" type="ORF">A8L45_19070</name>
</gene>
<sequence length="133" mass="15789">MTFTVSSWLDQGIDEYKEQLREVTLDFFNAENNLNRSGAKVHLLMEYFDCCMRMADLSRENGDDTRYLQGLRKIYCRMMSELNNKDNSLSCRMLSRKFARETLTRTCELYKEYDITEKAKILCTDFVQRSSLQ</sequence>
<organism evidence="1 2">
    <name type="scientific">Veronia pacifica</name>
    <dbReference type="NCBI Taxonomy" id="1080227"/>
    <lineage>
        <taxon>Bacteria</taxon>
        <taxon>Pseudomonadati</taxon>
        <taxon>Pseudomonadota</taxon>
        <taxon>Gammaproteobacteria</taxon>
        <taxon>Vibrionales</taxon>
        <taxon>Vibrionaceae</taxon>
        <taxon>Veronia</taxon>
    </lineage>
</organism>
<dbReference type="RefSeq" id="WP_068904948.1">
    <property type="nucleotide sequence ID" value="NZ_JBHUIF010000009.1"/>
</dbReference>
<proteinExistence type="predicted"/>
<dbReference type="Proteomes" id="UP000094936">
    <property type="component" value="Unassembled WGS sequence"/>
</dbReference>
<dbReference type="EMBL" id="LYBM01000046">
    <property type="protein sequence ID" value="ODA30818.1"/>
    <property type="molecule type" value="Genomic_DNA"/>
</dbReference>